<feature type="non-terminal residue" evidence="1">
    <location>
        <position position="1"/>
    </location>
</feature>
<reference evidence="1" key="2">
    <citation type="journal article" date="2023" name="Science">
        <title>Genomic signatures of disease resistance in endangered staghorn corals.</title>
        <authorList>
            <person name="Vollmer S.V."/>
            <person name="Selwyn J.D."/>
            <person name="Despard B.A."/>
            <person name="Roesel C.L."/>
        </authorList>
    </citation>
    <scope>NUCLEOTIDE SEQUENCE</scope>
    <source>
        <strain evidence="1">K2</strain>
    </source>
</reference>
<evidence type="ECO:0000313" key="2">
    <source>
        <dbReference type="Proteomes" id="UP001249851"/>
    </source>
</evidence>
<dbReference type="InterPro" id="IPR008042">
    <property type="entry name" value="Retrotrans_Pao"/>
</dbReference>
<dbReference type="AlphaFoldDB" id="A0AAD9UTF2"/>
<protein>
    <submittedName>
        <fullName evidence="1">Uncharacterized protein</fullName>
    </submittedName>
</protein>
<dbReference type="PANTHER" id="PTHR47331">
    <property type="entry name" value="PHD-TYPE DOMAIN-CONTAINING PROTEIN"/>
    <property type="match status" value="1"/>
</dbReference>
<dbReference type="Pfam" id="PF05380">
    <property type="entry name" value="Peptidase_A17"/>
    <property type="match status" value="1"/>
</dbReference>
<comment type="caution">
    <text evidence="1">The sequence shown here is derived from an EMBL/GenBank/DDBJ whole genome shotgun (WGS) entry which is preliminary data.</text>
</comment>
<gene>
    <name evidence="1" type="ORF">P5673_030173</name>
</gene>
<keyword evidence="2" id="KW-1185">Reference proteome</keyword>
<organism evidence="1 2">
    <name type="scientific">Acropora cervicornis</name>
    <name type="common">Staghorn coral</name>
    <dbReference type="NCBI Taxonomy" id="6130"/>
    <lineage>
        <taxon>Eukaryota</taxon>
        <taxon>Metazoa</taxon>
        <taxon>Cnidaria</taxon>
        <taxon>Anthozoa</taxon>
        <taxon>Hexacorallia</taxon>
        <taxon>Scleractinia</taxon>
        <taxon>Astrocoeniina</taxon>
        <taxon>Acroporidae</taxon>
        <taxon>Acropora</taxon>
    </lineage>
</organism>
<dbReference type="EMBL" id="JARQWQ010000127">
    <property type="protein sequence ID" value="KAK2549349.1"/>
    <property type="molecule type" value="Genomic_DNA"/>
</dbReference>
<reference evidence="1" key="1">
    <citation type="journal article" date="2023" name="G3 (Bethesda)">
        <title>Whole genome assembly and annotation of the endangered Caribbean coral Acropora cervicornis.</title>
        <authorList>
            <person name="Selwyn J.D."/>
            <person name="Vollmer S.V."/>
        </authorList>
    </citation>
    <scope>NUCLEOTIDE SEQUENCE</scope>
    <source>
        <strain evidence="1">K2</strain>
    </source>
</reference>
<dbReference type="PANTHER" id="PTHR47331:SF1">
    <property type="entry name" value="GAG-LIKE PROTEIN"/>
    <property type="match status" value="1"/>
</dbReference>
<proteinExistence type="predicted"/>
<sequence>LKKFDSYKNELPSQRVLGLQWFVESDTFTSNICLRTRPFTHRGILSITGSVFDPWGFVVPFILIAKQILQDLCLLPEAFGSLVSSQLHHFLDASEAAYGSVSYLRLVNEEGRVHCSFPFAKSQLAPLKSISIPRLELSAATLSVCHDKMLKRESEMSFSDPSVFWTDSDHTSRGLSADSFLNCTEWLLGPEFLWKCELKWPKLTNSSLTIPSGYPENIQLVPFKKVVAWILRYRSYLLMGSKSRLQSDQLKNPRWKGLRRQYCRTFNRQPFPQKSMSSLVQVA</sequence>
<accession>A0AAD9UTF2</accession>
<dbReference type="Proteomes" id="UP001249851">
    <property type="component" value="Unassembled WGS sequence"/>
</dbReference>
<name>A0AAD9UTF2_ACRCE</name>
<evidence type="ECO:0000313" key="1">
    <source>
        <dbReference type="EMBL" id="KAK2549349.1"/>
    </source>
</evidence>